<gene>
    <name evidence="2" type="ORF">PHYPSEUDO_002669</name>
</gene>
<dbReference type="OrthoDB" id="127663at2759"/>
<dbReference type="Proteomes" id="UP000694044">
    <property type="component" value="Unassembled WGS sequence"/>
</dbReference>
<feature type="region of interest" description="Disordered" evidence="1">
    <location>
        <begin position="59"/>
        <end position="108"/>
    </location>
</feature>
<evidence type="ECO:0000256" key="1">
    <source>
        <dbReference type="SAM" id="MobiDB-lite"/>
    </source>
</evidence>
<accession>A0A8T1WJ46</accession>
<comment type="caution">
    <text evidence="2">The sequence shown here is derived from an EMBL/GenBank/DDBJ whole genome shotgun (WGS) entry which is preliminary data.</text>
</comment>
<proteinExistence type="predicted"/>
<reference evidence="2" key="1">
    <citation type="submission" date="2021-02" db="EMBL/GenBank/DDBJ databases">
        <authorList>
            <person name="Palmer J.M."/>
        </authorList>
    </citation>
    <scope>NUCLEOTIDE SEQUENCE</scope>
    <source>
        <strain evidence="2">SCRP734</strain>
    </source>
</reference>
<name>A0A8T1WJ46_9STRA</name>
<sequence>MVEGEPKKVVNYRIDDLPPKILQRTVKNEMARESNKPLLKSVVAFITWLLTSCKEYLRWEPPTDNSTDKAAQPHVNNRQSNKKADRTRPRIRRRMNEAVRLRDGSAPV</sequence>
<feature type="compositionally biased region" description="Basic and acidic residues" evidence="1">
    <location>
        <begin position="82"/>
        <end position="108"/>
    </location>
</feature>
<dbReference type="EMBL" id="JAGDFM010000015">
    <property type="protein sequence ID" value="KAG7391963.1"/>
    <property type="molecule type" value="Genomic_DNA"/>
</dbReference>
<organism evidence="2 3">
    <name type="scientific">Phytophthora pseudosyringae</name>
    <dbReference type="NCBI Taxonomy" id="221518"/>
    <lineage>
        <taxon>Eukaryota</taxon>
        <taxon>Sar</taxon>
        <taxon>Stramenopiles</taxon>
        <taxon>Oomycota</taxon>
        <taxon>Peronosporomycetes</taxon>
        <taxon>Peronosporales</taxon>
        <taxon>Peronosporaceae</taxon>
        <taxon>Phytophthora</taxon>
    </lineage>
</organism>
<evidence type="ECO:0000313" key="3">
    <source>
        <dbReference type="Proteomes" id="UP000694044"/>
    </source>
</evidence>
<keyword evidence="3" id="KW-1185">Reference proteome</keyword>
<dbReference type="AlphaFoldDB" id="A0A8T1WJ46"/>
<feature type="compositionally biased region" description="Polar residues" evidence="1">
    <location>
        <begin position="63"/>
        <end position="79"/>
    </location>
</feature>
<protein>
    <submittedName>
        <fullName evidence="2">Uncharacterized protein</fullName>
    </submittedName>
</protein>
<evidence type="ECO:0000313" key="2">
    <source>
        <dbReference type="EMBL" id="KAG7391963.1"/>
    </source>
</evidence>